<evidence type="ECO:0000313" key="2">
    <source>
        <dbReference type="Proteomes" id="UP001652445"/>
    </source>
</evidence>
<name>A0ABT2UCM6_9BACL</name>
<dbReference type="EMBL" id="JAOQIO010000011">
    <property type="protein sequence ID" value="MCU6791682.1"/>
    <property type="molecule type" value="Genomic_DNA"/>
</dbReference>
<dbReference type="Gene3D" id="3.20.20.150">
    <property type="entry name" value="Divalent-metal-dependent TIM barrel enzymes"/>
    <property type="match status" value="1"/>
</dbReference>
<sequence length="303" mass="35914">MNTFMIGQYGSFDFRKFHRDFRNNFYGIEACLFEQEQDTLNLIHESRRGGFQVGIHFPLRAGAYPLRDALFLSQDDATRQQAFASVEKELEYATAVHPDYILFHYPKPVILDDHVDWALWHFEDRREYVYESEFSNVEFQEKSQYLFEWLAAKGKAYAFIPVLEFDALNPYIYETDFLESLLQRYPNIRLCLDTSRLYLQECIDPNFNSRAIIRRYAPYAHLLHLSNIKVTDRIEQKKFPVLPDLSPDDGWAPIEDYLLIIKEKNPNIKIMFEHRSQLISDEQLEACYQWVAQILTTESSLKC</sequence>
<dbReference type="Proteomes" id="UP001652445">
    <property type="component" value="Unassembled WGS sequence"/>
</dbReference>
<organism evidence="1 2">
    <name type="scientific">Paenibacillus baimaensis</name>
    <dbReference type="NCBI Taxonomy" id="2982185"/>
    <lineage>
        <taxon>Bacteria</taxon>
        <taxon>Bacillati</taxon>
        <taxon>Bacillota</taxon>
        <taxon>Bacilli</taxon>
        <taxon>Bacillales</taxon>
        <taxon>Paenibacillaceae</taxon>
        <taxon>Paenibacillus</taxon>
    </lineage>
</organism>
<proteinExistence type="predicted"/>
<dbReference type="GO" id="GO:0016853">
    <property type="term" value="F:isomerase activity"/>
    <property type="evidence" value="ECO:0007669"/>
    <property type="project" value="UniProtKB-KW"/>
</dbReference>
<dbReference type="InterPro" id="IPR036237">
    <property type="entry name" value="Xyl_isomerase-like_sf"/>
</dbReference>
<dbReference type="SUPFAM" id="SSF51658">
    <property type="entry name" value="Xylose isomerase-like"/>
    <property type="match status" value="1"/>
</dbReference>
<gene>
    <name evidence="1" type="ORF">OB236_06010</name>
</gene>
<keyword evidence="2" id="KW-1185">Reference proteome</keyword>
<evidence type="ECO:0000313" key="1">
    <source>
        <dbReference type="EMBL" id="MCU6791682.1"/>
    </source>
</evidence>
<keyword evidence="1" id="KW-0413">Isomerase</keyword>
<comment type="caution">
    <text evidence="1">The sequence shown here is derived from an EMBL/GenBank/DDBJ whole genome shotgun (WGS) entry which is preliminary data.</text>
</comment>
<accession>A0ABT2UCM6</accession>
<protein>
    <submittedName>
        <fullName evidence="1">Sugar phosphate isomerase/epimerase</fullName>
    </submittedName>
</protein>
<reference evidence="1 2" key="1">
    <citation type="submission" date="2022-09" db="EMBL/GenBank/DDBJ databases">
        <authorList>
            <person name="Han X.L."/>
            <person name="Wang Q."/>
            <person name="Lu T."/>
        </authorList>
    </citation>
    <scope>NUCLEOTIDE SEQUENCE [LARGE SCALE GENOMIC DNA]</scope>
    <source>
        <strain evidence="1 2">WQ 127069</strain>
    </source>
</reference>
<dbReference type="RefSeq" id="WP_262683188.1">
    <property type="nucleotide sequence ID" value="NZ_JAOQIO010000011.1"/>
</dbReference>